<organism evidence="4 5">
    <name type="scientific">Flavobacterium collinsii</name>
    <dbReference type="NCBI Taxonomy" id="1114861"/>
    <lineage>
        <taxon>Bacteria</taxon>
        <taxon>Pseudomonadati</taxon>
        <taxon>Bacteroidota</taxon>
        <taxon>Flavobacteriia</taxon>
        <taxon>Flavobacteriales</taxon>
        <taxon>Flavobacteriaceae</taxon>
        <taxon>Flavobacterium</taxon>
    </lineage>
</organism>
<evidence type="ECO:0000313" key="4">
    <source>
        <dbReference type="EMBL" id="CAI2765201.1"/>
    </source>
</evidence>
<dbReference type="InterPro" id="IPR026444">
    <property type="entry name" value="Secre_tail"/>
</dbReference>
<reference evidence="4" key="1">
    <citation type="submission" date="2022-09" db="EMBL/GenBank/DDBJ databases">
        <authorList>
            <person name="Duchaud E."/>
        </authorList>
    </citation>
    <scope>NUCLEOTIDE SEQUENCE</scope>
    <source>
        <strain evidence="4">TRV642</strain>
    </source>
</reference>
<dbReference type="GO" id="GO:0008270">
    <property type="term" value="F:zinc ion binding"/>
    <property type="evidence" value="ECO:0007669"/>
    <property type="project" value="UniProtKB-KW"/>
</dbReference>
<proteinExistence type="predicted"/>
<dbReference type="Gene3D" id="2.40.10.500">
    <property type="match status" value="1"/>
</dbReference>
<dbReference type="Proteomes" id="UP001152749">
    <property type="component" value="Chromosome"/>
</dbReference>
<dbReference type="InterPro" id="IPR011042">
    <property type="entry name" value="6-blade_b-propeller_TolB-like"/>
</dbReference>
<dbReference type="PANTHER" id="PTHR24104">
    <property type="entry name" value="E3 UBIQUITIN-PROTEIN LIGASE NHLRC1-RELATED"/>
    <property type="match status" value="1"/>
</dbReference>
<dbReference type="KEGG" id="fcs:TRV642_0110"/>
<evidence type="ECO:0000256" key="1">
    <source>
        <dbReference type="ARBA" id="ARBA00022729"/>
    </source>
</evidence>
<dbReference type="InterPro" id="IPR050952">
    <property type="entry name" value="TRIM-NHL_E3_ligases"/>
</dbReference>
<dbReference type="Gene3D" id="2.120.10.30">
    <property type="entry name" value="TolB, C-terminal domain"/>
    <property type="match status" value="1"/>
</dbReference>
<dbReference type="PANTHER" id="PTHR24104:SF25">
    <property type="entry name" value="PROTEIN LIN-41"/>
    <property type="match status" value="1"/>
</dbReference>
<feature type="domain" description="Secretion system C-terminal sorting" evidence="3">
    <location>
        <begin position="281"/>
        <end position="349"/>
    </location>
</feature>
<evidence type="ECO:0000256" key="2">
    <source>
        <dbReference type="SAM" id="SignalP"/>
    </source>
</evidence>
<keyword evidence="1 2" id="KW-0732">Signal</keyword>
<evidence type="ECO:0000259" key="3">
    <source>
        <dbReference type="Pfam" id="PF18962"/>
    </source>
</evidence>
<dbReference type="AlphaFoldDB" id="A0A9W4TE03"/>
<protein>
    <recommendedName>
        <fullName evidence="3">Secretion system C-terminal sorting domain-containing protein</fullName>
    </recommendedName>
</protein>
<feature type="signal peptide" evidence="2">
    <location>
        <begin position="1"/>
        <end position="17"/>
    </location>
</feature>
<gene>
    <name evidence="4" type="ORF">TRV642_0110</name>
</gene>
<dbReference type="EMBL" id="OX336425">
    <property type="protein sequence ID" value="CAI2765201.1"/>
    <property type="molecule type" value="Genomic_DNA"/>
</dbReference>
<dbReference type="Pfam" id="PF18962">
    <property type="entry name" value="Por_Secre_tail"/>
    <property type="match status" value="1"/>
</dbReference>
<feature type="chain" id="PRO_5040851006" description="Secretion system C-terminal sorting domain-containing protein" evidence="2">
    <location>
        <begin position="18"/>
        <end position="350"/>
    </location>
</feature>
<dbReference type="RefSeq" id="WP_263361843.1">
    <property type="nucleotide sequence ID" value="NZ_OX336425.1"/>
</dbReference>
<sequence>MKKILLFTLLSTVSINAQTPTDYVTTGFNTPSGIAFDASGNLFVADYYTYKVTKVAPNLAQTNFATVNGTPQQIAFDAAGNLWLAGSGFIQEIEKITPAGVITTYSASGSPYGIAIDASGNVFYSESNSGDIKKRTPEGVTTTFASNFIQPNGLAFDKSGNLLVVDKLDGAVKKITTDGVVSKLISGMNNPTNLVVAPNGDLYISTGSQNRIFRFPAGGVDGDQQQFIRFNINYDTPAQMAIYNGALYVSTGSHTKKIIKVTSPSLGLGDTKKTINNSLAIYPNPATDYLHIESNSDVTIETIDLYDMTGRAVQNFKPADIQNNTIKVSNVTSGNYILKVNNTSKKIIIK</sequence>
<evidence type="ECO:0000313" key="5">
    <source>
        <dbReference type="Proteomes" id="UP001152749"/>
    </source>
</evidence>
<dbReference type="NCBIfam" id="TIGR04183">
    <property type="entry name" value="Por_Secre_tail"/>
    <property type="match status" value="1"/>
</dbReference>
<name>A0A9W4TE03_9FLAO</name>
<dbReference type="SUPFAM" id="SSF63829">
    <property type="entry name" value="Calcium-dependent phosphotriesterase"/>
    <property type="match status" value="1"/>
</dbReference>
<accession>A0A9W4TE03</accession>